<name>A0AAD4DPW3_9AGAM</name>
<feature type="region of interest" description="Disordered" evidence="1">
    <location>
        <begin position="568"/>
        <end position="625"/>
    </location>
</feature>
<dbReference type="GeneID" id="64665060"/>
<evidence type="ECO:0000313" key="3">
    <source>
        <dbReference type="EMBL" id="KAG1888903.1"/>
    </source>
</evidence>
<evidence type="ECO:0000256" key="2">
    <source>
        <dbReference type="SAM" id="SignalP"/>
    </source>
</evidence>
<accession>A0AAD4DPW3</accession>
<dbReference type="RefSeq" id="XP_041217222.1">
    <property type="nucleotide sequence ID" value="XM_041370762.1"/>
</dbReference>
<feature type="compositionally biased region" description="Polar residues" evidence="1">
    <location>
        <begin position="385"/>
        <end position="419"/>
    </location>
</feature>
<feature type="signal peptide" evidence="2">
    <location>
        <begin position="1"/>
        <end position="19"/>
    </location>
</feature>
<keyword evidence="2" id="KW-0732">Signal</keyword>
<dbReference type="EMBL" id="JABBWK010000176">
    <property type="protein sequence ID" value="KAG1888903.1"/>
    <property type="molecule type" value="Genomic_DNA"/>
</dbReference>
<feature type="region of interest" description="Disordered" evidence="1">
    <location>
        <begin position="385"/>
        <end position="425"/>
    </location>
</feature>
<feature type="compositionally biased region" description="Polar residues" evidence="1">
    <location>
        <begin position="586"/>
        <end position="610"/>
    </location>
</feature>
<evidence type="ECO:0000313" key="4">
    <source>
        <dbReference type="Proteomes" id="UP001195769"/>
    </source>
</evidence>
<feature type="compositionally biased region" description="Polar residues" evidence="1">
    <location>
        <begin position="289"/>
        <end position="302"/>
    </location>
</feature>
<protein>
    <submittedName>
        <fullName evidence="3">Uncharacterized protein</fullName>
    </submittedName>
</protein>
<gene>
    <name evidence="3" type="ORF">F5891DRAFT_170148</name>
</gene>
<sequence>MHFVRFFTCIASCLSVARAFSVTVGTPTQCGPLNISWTGGQAPFEILLAPSLQTYQNYTVPASGFSNGKGSFSILQLPLPTGTTFLLVMSDATRFGSGGTTNILTVGSSVGDNVCSTAVLSPPYTFQLDPLPPIQCSPFTILAQSTAVLPITIVQLIPGGQLTVFYSNNNSFTSVTDVTGGTNLMYFVTDSLGRQGGISGFEQVVGTGNFSCISTTSPSITAGISSTTTTPSTSSSSASSSATTGTSSNDVAIIAGTVGGSAAVLIGSIILGMCLWRKRRASRPADVRSPTQRYPGQLQRTDPNYKVSPHGDIPSSFPFPSETQTYYVRPIQHSLGAQSDMTNPSAGNFALGAHASSFNQTQYSRQSSNTDSPVYGDVRSTVSSAYNRQSPPSFGNFTTNDPRTPFNQTSHSRQGSNADSAAYGDTRNLAMSSVDRRMTTVAESPSQLSQEADPISYLGPPIQSGLQSSPLNALATNLAARDHHAPFNQAQPWHQSSNTDFAPYGDAQMSDVAPVEYMAVGARPTPPSPRKTVPVYLTPPVQPGIQSIATSADNIAVKNSLTPFNQTQNFSQSPDTDSLAVHEASGGQTMASANAQTGADNVVPGNNSSVEPPPQYSDGREVRVL</sequence>
<feature type="region of interest" description="Disordered" evidence="1">
    <location>
        <begin position="281"/>
        <end position="307"/>
    </location>
</feature>
<proteinExistence type="predicted"/>
<feature type="region of interest" description="Disordered" evidence="1">
    <location>
        <begin position="223"/>
        <end position="246"/>
    </location>
</feature>
<keyword evidence="4" id="KW-1185">Reference proteome</keyword>
<organism evidence="3 4">
    <name type="scientific">Suillus fuscotomentosus</name>
    <dbReference type="NCBI Taxonomy" id="1912939"/>
    <lineage>
        <taxon>Eukaryota</taxon>
        <taxon>Fungi</taxon>
        <taxon>Dikarya</taxon>
        <taxon>Basidiomycota</taxon>
        <taxon>Agaricomycotina</taxon>
        <taxon>Agaricomycetes</taxon>
        <taxon>Agaricomycetidae</taxon>
        <taxon>Boletales</taxon>
        <taxon>Suillineae</taxon>
        <taxon>Suillaceae</taxon>
        <taxon>Suillus</taxon>
    </lineage>
</organism>
<dbReference type="AlphaFoldDB" id="A0AAD4DPW3"/>
<dbReference type="Proteomes" id="UP001195769">
    <property type="component" value="Unassembled WGS sequence"/>
</dbReference>
<feature type="chain" id="PRO_5042269715" evidence="2">
    <location>
        <begin position="20"/>
        <end position="625"/>
    </location>
</feature>
<reference evidence="3" key="1">
    <citation type="journal article" date="2020" name="New Phytol.">
        <title>Comparative genomics reveals dynamic genome evolution in host specialist ectomycorrhizal fungi.</title>
        <authorList>
            <person name="Lofgren L.A."/>
            <person name="Nguyen N.H."/>
            <person name="Vilgalys R."/>
            <person name="Ruytinx J."/>
            <person name="Liao H.L."/>
            <person name="Branco S."/>
            <person name="Kuo A."/>
            <person name="LaButti K."/>
            <person name="Lipzen A."/>
            <person name="Andreopoulos W."/>
            <person name="Pangilinan J."/>
            <person name="Riley R."/>
            <person name="Hundley H."/>
            <person name="Na H."/>
            <person name="Barry K."/>
            <person name="Grigoriev I.V."/>
            <person name="Stajich J.E."/>
            <person name="Kennedy P.G."/>
        </authorList>
    </citation>
    <scope>NUCLEOTIDE SEQUENCE</scope>
    <source>
        <strain evidence="3">FC203</strain>
    </source>
</reference>
<evidence type="ECO:0000256" key="1">
    <source>
        <dbReference type="SAM" id="MobiDB-lite"/>
    </source>
</evidence>
<comment type="caution">
    <text evidence="3">The sequence shown here is derived from an EMBL/GenBank/DDBJ whole genome shotgun (WGS) entry which is preliminary data.</text>
</comment>